<evidence type="ECO:0000313" key="2">
    <source>
        <dbReference type="EMBL" id="GIF22912.1"/>
    </source>
</evidence>
<protein>
    <recommendedName>
        <fullName evidence="4">WD40 repeat protein</fullName>
    </recommendedName>
</protein>
<accession>A0A919TWI3</accession>
<keyword evidence="1" id="KW-1133">Transmembrane helix</keyword>
<dbReference type="InterPro" id="IPR011659">
    <property type="entry name" value="WD40"/>
</dbReference>
<name>A0A919TWI3_9ACTN</name>
<dbReference type="InterPro" id="IPR011042">
    <property type="entry name" value="6-blade_b-propeller_TolB-like"/>
</dbReference>
<reference evidence="2" key="1">
    <citation type="submission" date="2021-01" db="EMBL/GenBank/DDBJ databases">
        <title>Whole genome shotgun sequence of Actinoplanes tereljensis NBRC 105297.</title>
        <authorList>
            <person name="Komaki H."/>
            <person name="Tamura T."/>
        </authorList>
    </citation>
    <scope>NUCLEOTIDE SEQUENCE</scope>
    <source>
        <strain evidence="2">NBRC 105297</strain>
    </source>
</reference>
<gene>
    <name evidence="2" type="ORF">Ate02nite_56420</name>
</gene>
<feature type="transmembrane region" description="Helical" evidence="1">
    <location>
        <begin position="362"/>
        <end position="380"/>
    </location>
</feature>
<dbReference type="Pfam" id="PF07676">
    <property type="entry name" value="PD40"/>
    <property type="match status" value="1"/>
</dbReference>
<evidence type="ECO:0000313" key="3">
    <source>
        <dbReference type="Proteomes" id="UP000623608"/>
    </source>
</evidence>
<feature type="transmembrane region" description="Helical" evidence="1">
    <location>
        <begin position="37"/>
        <end position="56"/>
    </location>
</feature>
<comment type="caution">
    <text evidence="2">The sequence shown here is derived from an EMBL/GenBank/DDBJ whole genome shotgun (WGS) entry which is preliminary data.</text>
</comment>
<keyword evidence="1" id="KW-0472">Membrane</keyword>
<keyword evidence="1" id="KW-0812">Transmembrane</keyword>
<dbReference type="RefSeq" id="WP_203810837.1">
    <property type="nucleotide sequence ID" value="NZ_BOMY01000037.1"/>
</dbReference>
<evidence type="ECO:0008006" key="4">
    <source>
        <dbReference type="Google" id="ProtNLM"/>
    </source>
</evidence>
<dbReference type="SUPFAM" id="SSF69304">
    <property type="entry name" value="Tricorn protease N-terminal domain"/>
    <property type="match status" value="1"/>
</dbReference>
<dbReference type="Gene3D" id="2.120.10.30">
    <property type="entry name" value="TolB, C-terminal domain"/>
    <property type="match status" value="1"/>
</dbReference>
<proteinExistence type="predicted"/>
<dbReference type="AlphaFoldDB" id="A0A919TWI3"/>
<sequence>MSAHLREELRKTADQAQTYDVYAGSVAAARRGRRRAVVAWALLVAALTLAVPFVPWSPPPTPPADSAAVALPDRLGLPAFGSRGVAGLGAAAVVYSGYGGRFGPFFDDADTFAFVGATAEDYRTLHTGLIDDQVLLSPDGTVVAIPERLVDLRTGKERELPGVPVAWSPDGSRLVVEGTRMRIVDVATGAETDLGPVDEWSSAAWSPDGRRLAYEQDHRIIVRDETGRTLSSFVPPGGTMLAGKGAWTPDGRALALLPSNTRAWAPRWFDPADGHEVDGPDLPAIGGEIYGGSLLGWRPDGSALVFINAFHPRLLALASGAAEPVSVMTLPAEVYYLDVSDRAIESGRMRTGDAPFFIGPHLWPWLIGGAAGVLGLWWLVRRMNERARTQRVRAVPWETTHGPLV</sequence>
<organism evidence="2 3">
    <name type="scientific">Paractinoplanes tereljensis</name>
    <dbReference type="NCBI Taxonomy" id="571912"/>
    <lineage>
        <taxon>Bacteria</taxon>
        <taxon>Bacillati</taxon>
        <taxon>Actinomycetota</taxon>
        <taxon>Actinomycetes</taxon>
        <taxon>Micromonosporales</taxon>
        <taxon>Micromonosporaceae</taxon>
        <taxon>Paractinoplanes</taxon>
    </lineage>
</organism>
<dbReference type="EMBL" id="BOMY01000037">
    <property type="protein sequence ID" value="GIF22912.1"/>
    <property type="molecule type" value="Genomic_DNA"/>
</dbReference>
<keyword evidence="3" id="KW-1185">Reference proteome</keyword>
<dbReference type="Proteomes" id="UP000623608">
    <property type="component" value="Unassembled WGS sequence"/>
</dbReference>
<evidence type="ECO:0000256" key="1">
    <source>
        <dbReference type="SAM" id="Phobius"/>
    </source>
</evidence>